<organism evidence="2 3">
    <name type="scientific">Frigoriflavimonas asaccharolytica</name>
    <dbReference type="NCBI Taxonomy" id="2735899"/>
    <lineage>
        <taxon>Bacteria</taxon>
        <taxon>Pseudomonadati</taxon>
        <taxon>Bacteroidota</taxon>
        <taxon>Flavobacteriia</taxon>
        <taxon>Flavobacteriales</taxon>
        <taxon>Weeksellaceae</taxon>
        <taxon>Frigoriflavimonas</taxon>
    </lineage>
</organism>
<gene>
    <name evidence="2" type="ORF">HNQ03_000056</name>
</gene>
<dbReference type="EMBL" id="JABSNO010000001">
    <property type="protein sequence ID" value="NRS90991.1"/>
    <property type="molecule type" value="Genomic_DNA"/>
</dbReference>
<reference evidence="2" key="1">
    <citation type="submission" date="2020-05" db="EMBL/GenBank/DDBJ databases">
        <title>Genomic Encyclopedia of Type Strains, Phase IV (KMG-V): Genome sequencing to study the core and pangenomes of soil and plant-associated prokaryotes.</title>
        <authorList>
            <person name="Whitman W."/>
        </authorList>
    </citation>
    <scope>NUCLEOTIDE SEQUENCE</scope>
    <source>
        <strain evidence="2">16F</strain>
    </source>
</reference>
<feature type="region of interest" description="Disordered" evidence="1">
    <location>
        <begin position="71"/>
        <end position="91"/>
    </location>
</feature>
<dbReference type="PROSITE" id="PS51257">
    <property type="entry name" value="PROKAR_LIPOPROTEIN"/>
    <property type="match status" value="1"/>
</dbReference>
<evidence type="ECO:0000313" key="2">
    <source>
        <dbReference type="EMBL" id="NRS90991.1"/>
    </source>
</evidence>
<comment type="caution">
    <text evidence="2">The sequence shown here is derived from an EMBL/GenBank/DDBJ whole genome shotgun (WGS) entry which is preliminary data.</text>
</comment>
<proteinExistence type="predicted"/>
<dbReference type="RefSeq" id="WP_173777635.1">
    <property type="nucleotide sequence ID" value="NZ_JABSNO010000001.1"/>
</dbReference>
<name>A0A8J8K6Z8_9FLAO</name>
<sequence>MINQFKIFSAAVISILAVSCSQNKEIKPTYIEEASANTQEVAPNSPSIVATNPEAVVNGGQVSAPVAAANPQPQKVAPGMNPAHGEPGHRCDISVGAPLNSPVATPAAAPQVMPQTVNPTPQSAPVANPMNLAVNPAHGEAGHSCAIAVGAPFK</sequence>
<evidence type="ECO:0000256" key="1">
    <source>
        <dbReference type="SAM" id="MobiDB-lite"/>
    </source>
</evidence>
<dbReference type="Proteomes" id="UP000610746">
    <property type="component" value="Unassembled WGS sequence"/>
</dbReference>
<keyword evidence="3" id="KW-1185">Reference proteome</keyword>
<protein>
    <submittedName>
        <fullName evidence="2">Uncharacterized protein</fullName>
    </submittedName>
</protein>
<evidence type="ECO:0000313" key="3">
    <source>
        <dbReference type="Proteomes" id="UP000610746"/>
    </source>
</evidence>
<accession>A0A8J8K6Z8</accession>
<dbReference type="AlphaFoldDB" id="A0A8J8K6Z8"/>